<dbReference type="OrthoDB" id="5341924at2759"/>
<organism evidence="2 3">
    <name type="scientific">Aspergillus homomorphus (strain CBS 101889)</name>
    <dbReference type="NCBI Taxonomy" id="1450537"/>
    <lineage>
        <taxon>Eukaryota</taxon>
        <taxon>Fungi</taxon>
        <taxon>Dikarya</taxon>
        <taxon>Ascomycota</taxon>
        <taxon>Pezizomycotina</taxon>
        <taxon>Eurotiomycetes</taxon>
        <taxon>Eurotiomycetidae</taxon>
        <taxon>Eurotiales</taxon>
        <taxon>Aspergillaceae</taxon>
        <taxon>Aspergillus</taxon>
        <taxon>Aspergillus subgen. Circumdati</taxon>
    </lineage>
</organism>
<dbReference type="STRING" id="1450537.A0A395I6R6"/>
<sequence>DAWVSLLEKHMPSPLRRAYDGGSSQHQPGGDPLPVTQKTLADAVDVVNTLYQARKYGQLDLLTYVGVRLNNWPAVDFILGRLLDAAEAMHEITLRSRSKANAPWLLGSKSSLDELSSRSVDFAPRAASASRHDAPDEPASNSLDISTARPFAEELNQRFMGEVWRALGSLVLEAADASPNEAKLAMSHVFFALARLHTSGAISDKVYEYISPSNYQSTYRPPGMYLLKSSILQILSDAAWSKYEADLADKAAAAGQESPFIPVKMNVRQLEPAVWMELILWCCVEQGYVEEAAWLIEQMRTRRSDDQRWSVKSLDWKLMLEEPSQVRKTNVELEGKQRQPHHPGPLDILIKERSIKNRPAFDGMGERTISVEVIWALLDSLPNVVYQGQGSRGLAPRKLLSIFSPLKFAVGAQKNSGLLPTNWRCNSFLVRMMESGGLNSEKDPHSLADLLQAISRLVPPYISDYAQYADEERLDELTPSDLYDQSSAAVGLIEYNLRNFASLRLCGQAMDSFAWLQDIVDASKRQRIGEFFFSPPSANALKTMDTEELLGPSLSCIPHLSTVTFAELLDLITVSRTTKFGDWLLSSNDFDGPPIPKSMYGDQSIAPSIIRFAAATKNEALADSVVGSLQPPLSVNTLRALLNYRIVQGQWDSVIMMLEYLRDHRLKSWGHSNVTTLAAEIIRLQHAVDTLQVKQEDLDTDSDTEVAHPVESLNKATSILHRLLKGEFNERERYIRANNAIPVEHRDFQARVLYGLHRLFLTIRQCRALHDVAVSATRDIQFRPTRRSLIPYIPSTAFHTILAAVVDTQGSDAGKQLFERVCLDNAPPEDRRVHHGGIPRMYLHSERFLERGDPHFDPAHFRELQRKSVIPNMNTVRIILQKALKEYATFE</sequence>
<name>A0A395I6R6_ASPHC</name>
<gene>
    <name evidence="2" type="ORF">BO97DRAFT_322316</name>
</gene>
<reference evidence="2 3" key="1">
    <citation type="submission" date="2018-02" db="EMBL/GenBank/DDBJ databases">
        <title>The genomes of Aspergillus section Nigri reveals drivers in fungal speciation.</title>
        <authorList>
            <consortium name="DOE Joint Genome Institute"/>
            <person name="Vesth T.C."/>
            <person name="Nybo J."/>
            <person name="Theobald S."/>
            <person name="Brandl J."/>
            <person name="Frisvad J.C."/>
            <person name="Nielsen K.F."/>
            <person name="Lyhne E.K."/>
            <person name="Kogle M.E."/>
            <person name="Kuo A."/>
            <person name="Riley R."/>
            <person name="Clum A."/>
            <person name="Nolan M."/>
            <person name="Lipzen A."/>
            <person name="Salamov A."/>
            <person name="Henrissat B."/>
            <person name="Wiebenga A."/>
            <person name="De vries R.P."/>
            <person name="Grigoriev I.V."/>
            <person name="Mortensen U.H."/>
            <person name="Andersen M.R."/>
            <person name="Baker S.E."/>
        </authorList>
    </citation>
    <scope>NUCLEOTIDE SEQUENCE [LARGE SCALE GENOMIC DNA]</scope>
    <source>
        <strain evidence="2 3">CBS 101889</strain>
    </source>
</reference>
<evidence type="ECO:0000256" key="1">
    <source>
        <dbReference type="SAM" id="MobiDB-lite"/>
    </source>
</evidence>
<dbReference type="RefSeq" id="XP_025554719.1">
    <property type="nucleotide sequence ID" value="XM_025691289.1"/>
</dbReference>
<protein>
    <submittedName>
        <fullName evidence="2">Uncharacterized protein</fullName>
    </submittedName>
</protein>
<dbReference type="AlphaFoldDB" id="A0A395I6R6"/>
<evidence type="ECO:0000313" key="3">
    <source>
        <dbReference type="Proteomes" id="UP000248961"/>
    </source>
</evidence>
<feature type="region of interest" description="Disordered" evidence="1">
    <location>
        <begin position="14"/>
        <end position="33"/>
    </location>
</feature>
<feature type="non-terminal residue" evidence="2">
    <location>
        <position position="891"/>
    </location>
</feature>
<evidence type="ECO:0000313" key="2">
    <source>
        <dbReference type="EMBL" id="RAL15565.1"/>
    </source>
</evidence>
<feature type="non-terminal residue" evidence="2">
    <location>
        <position position="1"/>
    </location>
</feature>
<dbReference type="EMBL" id="KZ824271">
    <property type="protein sequence ID" value="RAL15565.1"/>
    <property type="molecule type" value="Genomic_DNA"/>
</dbReference>
<dbReference type="GeneID" id="37195578"/>
<proteinExistence type="predicted"/>
<dbReference type="VEuPathDB" id="FungiDB:BO97DRAFT_322316"/>
<dbReference type="Proteomes" id="UP000248961">
    <property type="component" value="Unassembled WGS sequence"/>
</dbReference>
<keyword evidence="3" id="KW-1185">Reference proteome</keyword>
<accession>A0A395I6R6</accession>